<dbReference type="EMBL" id="BAABEP010000001">
    <property type="protein sequence ID" value="GAA3707784.1"/>
    <property type="molecule type" value="Genomic_DNA"/>
</dbReference>
<sequence>MTRALSQGQLAVVPGTTHALPLEKPHLVGEFVLGFVTAPAIPGPDFG</sequence>
<dbReference type="RefSeq" id="WP_345639932.1">
    <property type="nucleotide sequence ID" value="NZ_BAABEP010000001.1"/>
</dbReference>
<name>A0ABP7DMP4_9ACTN</name>
<dbReference type="Proteomes" id="UP001499884">
    <property type="component" value="Unassembled WGS sequence"/>
</dbReference>
<comment type="caution">
    <text evidence="1">The sequence shown here is derived from an EMBL/GenBank/DDBJ whole genome shotgun (WGS) entry which is preliminary data.</text>
</comment>
<gene>
    <name evidence="1" type="ORF">GCM10023082_02290</name>
</gene>
<keyword evidence="2" id="KW-1185">Reference proteome</keyword>
<proteinExistence type="predicted"/>
<protein>
    <submittedName>
        <fullName evidence="1">Uncharacterized protein</fullName>
    </submittedName>
</protein>
<evidence type="ECO:0000313" key="2">
    <source>
        <dbReference type="Proteomes" id="UP001499884"/>
    </source>
</evidence>
<organism evidence="1 2">
    <name type="scientific">Streptomyces tremellae</name>
    <dbReference type="NCBI Taxonomy" id="1124239"/>
    <lineage>
        <taxon>Bacteria</taxon>
        <taxon>Bacillati</taxon>
        <taxon>Actinomycetota</taxon>
        <taxon>Actinomycetes</taxon>
        <taxon>Kitasatosporales</taxon>
        <taxon>Streptomycetaceae</taxon>
        <taxon>Streptomyces</taxon>
    </lineage>
</organism>
<reference evidence="2" key="1">
    <citation type="journal article" date="2019" name="Int. J. Syst. Evol. Microbiol.">
        <title>The Global Catalogue of Microorganisms (GCM) 10K type strain sequencing project: providing services to taxonomists for standard genome sequencing and annotation.</title>
        <authorList>
            <consortium name="The Broad Institute Genomics Platform"/>
            <consortium name="The Broad Institute Genome Sequencing Center for Infectious Disease"/>
            <person name="Wu L."/>
            <person name="Ma J."/>
        </authorList>
    </citation>
    <scope>NUCLEOTIDE SEQUENCE [LARGE SCALE GENOMIC DNA]</scope>
    <source>
        <strain evidence="2">JCM 30846</strain>
    </source>
</reference>
<evidence type="ECO:0000313" key="1">
    <source>
        <dbReference type="EMBL" id="GAA3707784.1"/>
    </source>
</evidence>
<accession>A0ABP7DMP4</accession>